<name>A0A7J6U860_PEROL</name>
<feature type="compositionally biased region" description="Basic and acidic residues" evidence="1">
    <location>
        <begin position="1"/>
        <end position="11"/>
    </location>
</feature>
<sequence>MPERYKAEKGQRSLTDMFQSHPKKRTFSEREAQEQGPVMRGPGGSHEPQEDPPAQLEAPALDRSPVGDEVLPRGPHATPAAKAAPPPAKVAPKADRIAGPADPNRPKAQLPVSAYSSTGLASMLMAQSQKIDLLTAKLDEHLAKYSLHQRELDFRRRIGSIGPFKLDDGGLRVRCTVRDSNKWSIPRNERPASFDRIGFFHLGDELPPPERQRDIIASLKRHLEIGTHTRSVAIAESGVASTKRSEALAVARTAYFSTVEGHSYRSFERLLALQMKNGVSFGDKNHSRTHFLPAFVRAMVAEMKARITAVFMD</sequence>
<dbReference type="EMBL" id="JABANO010005400">
    <property type="protein sequence ID" value="KAF4753575.1"/>
    <property type="molecule type" value="Genomic_DNA"/>
</dbReference>
<proteinExistence type="predicted"/>
<gene>
    <name evidence="2" type="ORF">FOZ63_017549</name>
</gene>
<comment type="caution">
    <text evidence="2">The sequence shown here is derived from an EMBL/GenBank/DDBJ whole genome shotgun (WGS) entry which is preliminary data.</text>
</comment>
<organism evidence="2 3">
    <name type="scientific">Perkinsus olseni</name>
    <name type="common">Perkinsus atlanticus</name>
    <dbReference type="NCBI Taxonomy" id="32597"/>
    <lineage>
        <taxon>Eukaryota</taxon>
        <taxon>Sar</taxon>
        <taxon>Alveolata</taxon>
        <taxon>Perkinsozoa</taxon>
        <taxon>Perkinsea</taxon>
        <taxon>Perkinsida</taxon>
        <taxon>Perkinsidae</taxon>
        <taxon>Perkinsus</taxon>
    </lineage>
</organism>
<dbReference type="Proteomes" id="UP000553632">
    <property type="component" value="Unassembled WGS sequence"/>
</dbReference>
<feature type="region of interest" description="Disordered" evidence="1">
    <location>
        <begin position="1"/>
        <end position="110"/>
    </location>
</feature>
<protein>
    <submittedName>
        <fullName evidence="2">Uncharacterized protein</fullName>
    </submittedName>
</protein>
<accession>A0A7J6U860</accession>
<evidence type="ECO:0000313" key="2">
    <source>
        <dbReference type="EMBL" id="KAF4753575.1"/>
    </source>
</evidence>
<reference evidence="2 3" key="1">
    <citation type="submission" date="2020-04" db="EMBL/GenBank/DDBJ databases">
        <title>Perkinsus olseni comparative genomics.</title>
        <authorList>
            <person name="Bogema D.R."/>
        </authorList>
    </citation>
    <scope>NUCLEOTIDE SEQUENCE [LARGE SCALE GENOMIC DNA]</scope>
    <source>
        <strain evidence="2 3">ATCC PRA-207</strain>
    </source>
</reference>
<evidence type="ECO:0000256" key="1">
    <source>
        <dbReference type="SAM" id="MobiDB-lite"/>
    </source>
</evidence>
<dbReference type="AlphaFoldDB" id="A0A7J6U860"/>
<keyword evidence="3" id="KW-1185">Reference proteome</keyword>
<evidence type="ECO:0000313" key="3">
    <source>
        <dbReference type="Proteomes" id="UP000553632"/>
    </source>
</evidence>